<dbReference type="EMBL" id="CP116346">
    <property type="protein sequence ID" value="WIT13575.1"/>
    <property type="molecule type" value="Genomic_DNA"/>
</dbReference>
<dbReference type="Gene3D" id="1.10.357.10">
    <property type="entry name" value="Tetracycline Repressor, domain 2"/>
    <property type="match status" value="1"/>
</dbReference>
<keyword evidence="1" id="KW-0805">Transcription regulation</keyword>
<name>A0AA95NE34_9BURK</name>
<dbReference type="Pfam" id="PF00440">
    <property type="entry name" value="TetR_N"/>
    <property type="match status" value="1"/>
</dbReference>
<dbReference type="PROSITE" id="PS50977">
    <property type="entry name" value="HTH_TETR_2"/>
    <property type="match status" value="1"/>
</dbReference>
<evidence type="ECO:0000256" key="3">
    <source>
        <dbReference type="ARBA" id="ARBA00023163"/>
    </source>
</evidence>
<dbReference type="AlphaFoldDB" id="A0AA95NE34"/>
<dbReference type="InterPro" id="IPR009057">
    <property type="entry name" value="Homeodomain-like_sf"/>
</dbReference>
<dbReference type="GO" id="GO:0000976">
    <property type="term" value="F:transcription cis-regulatory region binding"/>
    <property type="evidence" value="ECO:0007669"/>
    <property type="project" value="TreeGrafter"/>
</dbReference>
<dbReference type="PANTHER" id="PTHR30055">
    <property type="entry name" value="HTH-TYPE TRANSCRIPTIONAL REGULATOR RUTR"/>
    <property type="match status" value="1"/>
</dbReference>
<gene>
    <name evidence="6" type="ORF">PFX98_08145</name>
</gene>
<evidence type="ECO:0000259" key="5">
    <source>
        <dbReference type="PROSITE" id="PS50977"/>
    </source>
</evidence>
<dbReference type="RefSeq" id="WP_285234693.1">
    <property type="nucleotide sequence ID" value="NZ_CP116346.1"/>
</dbReference>
<dbReference type="PANTHER" id="PTHR30055:SF234">
    <property type="entry name" value="HTH-TYPE TRANSCRIPTIONAL REGULATOR BETI"/>
    <property type="match status" value="1"/>
</dbReference>
<dbReference type="KEGG" id="pais:PFX98_08145"/>
<evidence type="ECO:0000313" key="6">
    <source>
        <dbReference type="EMBL" id="WIT13575.1"/>
    </source>
</evidence>
<keyword evidence="2 4" id="KW-0238">DNA-binding</keyword>
<organism evidence="6 7">
    <name type="scientific">Paucibacter sediminis</name>
    <dbReference type="NCBI Taxonomy" id="3019553"/>
    <lineage>
        <taxon>Bacteria</taxon>
        <taxon>Pseudomonadati</taxon>
        <taxon>Pseudomonadota</taxon>
        <taxon>Betaproteobacteria</taxon>
        <taxon>Burkholderiales</taxon>
        <taxon>Sphaerotilaceae</taxon>
        <taxon>Roseateles</taxon>
    </lineage>
</organism>
<dbReference type="InterPro" id="IPR050109">
    <property type="entry name" value="HTH-type_TetR-like_transc_reg"/>
</dbReference>
<keyword evidence="3" id="KW-0804">Transcription</keyword>
<keyword evidence="7" id="KW-1185">Reference proteome</keyword>
<dbReference type="PRINTS" id="PR00455">
    <property type="entry name" value="HTHTETR"/>
</dbReference>
<feature type="DNA-binding region" description="H-T-H motif" evidence="4">
    <location>
        <begin position="47"/>
        <end position="66"/>
    </location>
</feature>
<reference evidence="6" key="1">
    <citation type="submission" date="2023-01" db="EMBL/GenBank/DDBJ databases">
        <title>Whole genome sequence of Paucibacter sp. S2-9 isolated from pond sediment.</title>
        <authorList>
            <person name="Jung J.Y."/>
        </authorList>
    </citation>
    <scope>NUCLEOTIDE SEQUENCE</scope>
    <source>
        <strain evidence="6">S2-9</strain>
    </source>
</reference>
<proteinExistence type="predicted"/>
<accession>A0AA95NE34</accession>
<sequence>MTTIKSKPAPSRARVRRGNLEDAEQLRKELVDAALALFADGGLEAVSIRSVSARVGVSPMAMYRYFADKAELLSGVSAFAQQGSYEYTQKVVTRARGGRARHRAAIKAFLDYWESHPDQYCLVYGFSEIGPAREAKSRLGPPPKYADYLAYQTLVTEALAREIGAPLTHVKLAQDLRIAMLLGYLHGTMVFRRYPWSEPAQLREAYVEQVQQAVERCLLHGPAAASR</sequence>
<evidence type="ECO:0000256" key="1">
    <source>
        <dbReference type="ARBA" id="ARBA00023015"/>
    </source>
</evidence>
<dbReference type="Proteomes" id="UP001177769">
    <property type="component" value="Chromosome"/>
</dbReference>
<dbReference type="InterPro" id="IPR001647">
    <property type="entry name" value="HTH_TetR"/>
</dbReference>
<evidence type="ECO:0000256" key="2">
    <source>
        <dbReference type="ARBA" id="ARBA00023125"/>
    </source>
</evidence>
<dbReference type="SUPFAM" id="SSF46689">
    <property type="entry name" value="Homeodomain-like"/>
    <property type="match status" value="1"/>
</dbReference>
<protein>
    <submittedName>
        <fullName evidence="6">TetR/AcrR family transcriptional regulator</fullName>
    </submittedName>
</protein>
<feature type="domain" description="HTH tetR-type" evidence="5">
    <location>
        <begin position="24"/>
        <end position="84"/>
    </location>
</feature>
<evidence type="ECO:0000256" key="4">
    <source>
        <dbReference type="PROSITE-ProRule" id="PRU00335"/>
    </source>
</evidence>
<evidence type="ECO:0000313" key="7">
    <source>
        <dbReference type="Proteomes" id="UP001177769"/>
    </source>
</evidence>
<dbReference type="GO" id="GO:0003700">
    <property type="term" value="F:DNA-binding transcription factor activity"/>
    <property type="evidence" value="ECO:0007669"/>
    <property type="project" value="TreeGrafter"/>
</dbReference>